<evidence type="ECO:0000313" key="1">
    <source>
        <dbReference type="EMBL" id="SVD01839.1"/>
    </source>
</evidence>
<accession>A0A382RVW9</accession>
<protein>
    <recommendedName>
        <fullName evidence="2">Phosphoadenosine phosphosulphate reductase domain-containing protein</fullName>
    </recommendedName>
</protein>
<dbReference type="EMBL" id="UINC01124590">
    <property type="protein sequence ID" value="SVD01839.1"/>
    <property type="molecule type" value="Genomic_DNA"/>
</dbReference>
<dbReference type="AlphaFoldDB" id="A0A382RVW9"/>
<reference evidence="1" key="1">
    <citation type="submission" date="2018-05" db="EMBL/GenBank/DDBJ databases">
        <authorList>
            <person name="Lanie J.A."/>
            <person name="Ng W.-L."/>
            <person name="Kazmierczak K.M."/>
            <person name="Andrzejewski T.M."/>
            <person name="Davidsen T.M."/>
            <person name="Wayne K.J."/>
            <person name="Tettelin H."/>
            <person name="Glass J.I."/>
            <person name="Rusch D."/>
            <person name="Podicherti R."/>
            <person name="Tsui H.-C.T."/>
            <person name="Winkler M.E."/>
        </authorList>
    </citation>
    <scope>NUCLEOTIDE SEQUENCE</scope>
</reference>
<feature type="non-terminal residue" evidence="1">
    <location>
        <position position="160"/>
    </location>
</feature>
<sequence>MKSINNFHPRSNRYKPIEKKSINAPDAEVVKPKKADKINSRLLSKVRWNPNIDSELNILSLGAGVQSSTLLLMSLNGDMPPLDYVIFADTGWEPKAVYDHLKKLKIQCRKADLPLFVVQNKNEANIAKDPFNDEDPNSSITDMPLYIRKKDGVKGGMIQR</sequence>
<organism evidence="1">
    <name type="scientific">marine metagenome</name>
    <dbReference type="NCBI Taxonomy" id="408172"/>
    <lineage>
        <taxon>unclassified sequences</taxon>
        <taxon>metagenomes</taxon>
        <taxon>ecological metagenomes</taxon>
    </lineage>
</organism>
<proteinExistence type="predicted"/>
<evidence type="ECO:0008006" key="2">
    <source>
        <dbReference type="Google" id="ProtNLM"/>
    </source>
</evidence>
<gene>
    <name evidence="1" type="ORF">METZ01_LOCUS354693</name>
</gene>
<name>A0A382RVW9_9ZZZZ</name>